<feature type="region of interest" description="Disordered" evidence="6">
    <location>
        <begin position="154"/>
        <end position="184"/>
    </location>
</feature>
<sequence length="537" mass="61602">MPLINFRNILSCSSEDRIHCAENLLKPEQYKKWLSSKGSEERITCILELEKSSSISSVDIGNDGSAFIELFVSQSSSSKVDDWTVLLPATLLMTPSESRSNTNRNQVKLLKSSDLNKTCLNEKWDRLKIVCEQKFNRLNSFGLCFIKLYSPSTLSDETNQSESLNKSLTTIDNNDDDETSKEQSKIGSFFAKKQAEKKLKVSEPSASDQIRALSNVADELLSKKPMDDNEIQTLLKKDVKNTPNRLSKRRISSDKSDSSINENETKRSKTTDQSQLMKNVVFVLSGFKNPLRTELRNKATKMGAIYNDDWDRTCTHLICAFSNTPKFAQVKQTGKGLIVNKEWILDCYKQNQLLSEKNYELKGSNNNIIKKDTPNRTSEIKTRNSNNNDKAENEKSLVSKDITMKSPMKTKVLTFDDDDDDEPILYDAETDEDEPKIVDKLSELPDFFHGKHFYIYDNDFNDDTMHDIRRVIYAYDGILGKQITSDVKYIITNRTWNHDFEKIAKTNPEMKFLSIDWLQKCHDENKLVPNQSFLILP</sequence>
<evidence type="ECO:0000256" key="1">
    <source>
        <dbReference type="ARBA" id="ARBA00004123"/>
    </source>
</evidence>
<protein>
    <recommendedName>
        <fullName evidence="7">BRCT domain-containing protein</fullName>
    </recommendedName>
</protein>
<dbReference type="SMART" id="SM00292">
    <property type="entry name" value="BRCT"/>
    <property type="match status" value="2"/>
</dbReference>
<accession>A0A814BF60</accession>
<evidence type="ECO:0000259" key="7">
    <source>
        <dbReference type="PROSITE" id="PS50172"/>
    </source>
</evidence>
<feature type="region of interest" description="Disordered" evidence="6">
    <location>
        <begin position="370"/>
        <end position="399"/>
    </location>
</feature>
<dbReference type="Pfam" id="PF00533">
    <property type="entry name" value="BRCT"/>
    <property type="match status" value="2"/>
</dbReference>
<evidence type="ECO:0000313" key="8">
    <source>
        <dbReference type="EMBL" id="CAF0925835.1"/>
    </source>
</evidence>
<dbReference type="PANTHER" id="PTHR11370:SF5">
    <property type="entry name" value="DNA REPAIR PROTEIN XRCC1"/>
    <property type="match status" value="1"/>
</dbReference>
<keyword evidence="4" id="KW-0234">DNA repair</keyword>
<dbReference type="Gene3D" id="3.40.50.10190">
    <property type="entry name" value="BRCT domain"/>
    <property type="match status" value="2"/>
</dbReference>
<feature type="compositionally biased region" description="Polar residues" evidence="6">
    <location>
        <begin position="154"/>
        <end position="172"/>
    </location>
</feature>
<feature type="compositionally biased region" description="Basic and acidic residues" evidence="6">
    <location>
        <begin position="370"/>
        <end position="382"/>
    </location>
</feature>
<keyword evidence="3" id="KW-0227">DNA damage</keyword>
<evidence type="ECO:0000256" key="4">
    <source>
        <dbReference type="ARBA" id="ARBA00023204"/>
    </source>
</evidence>
<organism evidence="8 9">
    <name type="scientific">Adineta steineri</name>
    <dbReference type="NCBI Taxonomy" id="433720"/>
    <lineage>
        <taxon>Eukaryota</taxon>
        <taxon>Metazoa</taxon>
        <taxon>Spiralia</taxon>
        <taxon>Gnathifera</taxon>
        <taxon>Rotifera</taxon>
        <taxon>Eurotatoria</taxon>
        <taxon>Bdelloidea</taxon>
        <taxon>Adinetida</taxon>
        <taxon>Adinetidae</taxon>
        <taxon>Adineta</taxon>
    </lineage>
</organism>
<dbReference type="InterPro" id="IPR008979">
    <property type="entry name" value="Galactose-bd-like_sf"/>
</dbReference>
<keyword evidence="2" id="KW-0677">Repeat</keyword>
<dbReference type="FunFam" id="3.40.50.10190:FF:000008">
    <property type="entry name" value="X-ray repair cross complementing 1"/>
    <property type="match status" value="1"/>
</dbReference>
<feature type="compositionally biased region" description="Basic and acidic residues" evidence="6">
    <location>
        <begin position="251"/>
        <end position="270"/>
    </location>
</feature>
<dbReference type="CDD" id="cd17725">
    <property type="entry name" value="BRCT_XRCC1_rpt1"/>
    <property type="match status" value="1"/>
</dbReference>
<name>A0A814BF60_9BILA</name>
<dbReference type="PANTHER" id="PTHR11370">
    <property type="entry name" value="DNA-REPAIR PROTEIN XRCC1"/>
    <property type="match status" value="1"/>
</dbReference>
<dbReference type="GO" id="GO:0003684">
    <property type="term" value="F:damaged DNA binding"/>
    <property type="evidence" value="ECO:0007669"/>
    <property type="project" value="InterPro"/>
</dbReference>
<dbReference type="SUPFAM" id="SSF52113">
    <property type="entry name" value="BRCT domain"/>
    <property type="match status" value="2"/>
</dbReference>
<dbReference type="Pfam" id="PF01834">
    <property type="entry name" value="XRCC1_N"/>
    <property type="match status" value="1"/>
</dbReference>
<proteinExistence type="predicted"/>
<evidence type="ECO:0000256" key="3">
    <source>
        <dbReference type="ARBA" id="ARBA00022763"/>
    </source>
</evidence>
<evidence type="ECO:0000256" key="6">
    <source>
        <dbReference type="SAM" id="MobiDB-lite"/>
    </source>
</evidence>
<evidence type="ECO:0000256" key="2">
    <source>
        <dbReference type="ARBA" id="ARBA00022737"/>
    </source>
</evidence>
<dbReference type="GO" id="GO:0006284">
    <property type="term" value="P:base-excision repair"/>
    <property type="evidence" value="ECO:0007669"/>
    <property type="project" value="InterPro"/>
</dbReference>
<comment type="caution">
    <text evidence="8">The sequence shown here is derived from an EMBL/GenBank/DDBJ whole genome shotgun (WGS) entry which is preliminary data.</text>
</comment>
<reference evidence="8" key="1">
    <citation type="submission" date="2021-02" db="EMBL/GenBank/DDBJ databases">
        <authorList>
            <person name="Nowell W R."/>
        </authorList>
    </citation>
    <scope>NUCLEOTIDE SEQUENCE</scope>
</reference>
<dbReference type="OrthoDB" id="25840at2759"/>
<evidence type="ECO:0000256" key="5">
    <source>
        <dbReference type="ARBA" id="ARBA00023242"/>
    </source>
</evidence>
<feature type="compositionally biased region" description="Basic and acidic residues" evidence="6">
    <location>
        <begin position="389"/>
        <end position="398"/>
    </location>
</feature>
<dbReference type="GO" id="GO:0000012">
    <property type="term" value="P:single strand break repair"/>
    <property type="evidence" value="ECO:0007669"/>
    <property type="project" value="InterPro"/>
</dbReference>
<dbReference type="SUPFAM" id="SSF49785">
    <property type="entry name" value="Galactose-binding domain-like"/>
    <property type="match status" value="1"/>
</dbReference>
<dbReference type="InterPro" id="IPR036420">
    <property type="entry name" value="BRCT_dom_sf"/>
</dbReference>
<gene>
    <name evidence="8" type="ORF">VCS650_LOCUS10636</name>
</gene>
<dbReference type="AlphaFoldDB" id="A0A814BF60"/>
<dbReference type="InterPro" id="IPR001357">
    <property type="entry name" value="BRCT_dom"/>
</dbReference>
<dbReference type="InterPro" id="IPR045080">
    <property type="entry name" value="BRCT_XRCC1_rpt1"/>
</dbReference>
<evidence type="ECO:0000313" key="9">
    <source>
        <dbReference type="Proteomes" id="UP000663891"/>
    </source>
</evidence>
<feature type="domain" description="BRCT" evidence="7">
    <location>
        <begin position="443"/>
        <end position="535"/>
    </location>
</feature>
<dbReference type="Gene3D" id="2.60.120.260">
    <property type="entry name" value="Galactose-binding domain-like"/>
    <property type="match status" value="1"/>
</dbReference>
<dbReference type="GO" id="GO:0005634">
    <property type="term" value="C:nucleus"/>
    <property type="evidence" value="ECO:0007669"/>
    <property type="project" value="UniProtKB-SubCell"/>
</dbReference>
<dbReference type="Proteomes" id="UP000663891">
    <property type="component" value="Unassembled WGS sequence"/>
</dbReference>
<feature type="domain" description="BRCT" evidence="7">
    <location>
        <begin position="272"/>
        <end position="361"/>
    </location>
</feature>
<feature type="region of interest" description="Disordered" evidence="6">
    <location>
        <begin position="238"/>
        <end position="272"/>
    </location>
</feature>
<dbReference type="InterPro" id="IPR002706">
    <property type="entry name" value="Xrcc1_N"/>
</dbReference>
<dbReference type="EMBL" id="CAJNON010000077">
    <property type="protein sequence ID" value="CAF0925835.1"/>
    <property type="molecule type" value="Genomic_DNA"/>
</dbReference>
<dbReference type="FunFam" id="2.60.120.260:FF:000025">
    <property type="entry name" value="DNA repair protein XRCC1 isoform X1"/>
    <property type="match status" value="1"/>
</dbReference>
<dbReference type="GO" id="GO:0006303">
    <property type="term" value="P:double-strand break repair via nonhomologous end joining"/>
    <property type="evidence" value="ECO:0007669"/>
    <property type="project" value="InterPro"/>
</dbReference>
<comment type="subcellular location">
    <subcellularLocation>
        <location evidence="1">Nucleus</location>
    </subcellularLocation>
</comment>
<dbReference type="PROSITE" id="PS50172">
    <property type="entry name" value="BRCT"/>
    <property type="match status" value="2"/>
</dbReference>
<keyword evidence="5" id="KW-0539">Nucleus</keyword>